<dbReference type="InParanoid" id="D8UFH0"/>
<feature type="region of interest" description="Disordered" evidence="8">
    <location>
        <begin position="31"/>
        <end position="56"/>
    </location>
</feature>
<evidence type="ECO:0000256" key="4">
    <source>
        <dbReference type="ARBA" id="ARBA00022737"/>
    </source>
</evidence>
<feature type="compositionally biased region" description="Polar residues" evidence="8">
    <location>
        <begin position="1194"/>
        <end position="1205"/>
    </location>
</feature>
<feature type="region of interest" description="Disordered" evidence="8">
    <location>
        <begin position="1832"/>
        <end position="1924"/>
    </location>
</feature>
<feature type="compositionally biased region" description="Low complexity" evidence="8">
    <location>
        <begin position="619"/>
        <end position="629"/>
    </location>
</feature>
<feature type="compositionally biased region" description="Low complexity" evidence="8">
    <location>
        <begin position="1224"/>
        <end position="1234"/>
    </location>
</feature>
<feature type="compositionally biased region" description="Pro residues" evidence="8">
    <location>
        <begin position="4173"/>
        <end position="4184"/>
    </location>
</feature>
<feature type="region of interest" description="Disordered" evidence="8">
    <location>
        <begin position="4166"/>
        <end position="4205"/>
    </location>
</feature>
<feature type="compositionally biased region" description="Low complexity" evidence="8">
    <location>
        <begin position="1242"/>
        <end position="1253"/>
    </location>
</feature>
<feature type="region of interest" description="Disordered" evidence="8">
    <location>
        <begin position="714"/>
        <end position="739"/>
    </location>
</feature>
<feature type="coiled-coil region" evidence="7">
    <location>
        <begin position="2732"/>
        <end position="2763"/>
    </location>
</feature>
<feature type="compositionally biased region" description="Low complexity" evidence="8">
    <location>
        <begin position="4185"/>
        <end position="4201"/>
    </location>
</feature>
<feature type="region of interest" description="Disordered" evidence="8">
    <location>
        <begin position="422"/>
        <end position="471"/>
    </location>
</feature>
<feature type="compositionally biased region" description="Low complexity" evidence="8">
    <location>
        <begin position="3793"/>
        <end position="3806"/>
    </location>
</feature>
<dbReference type="SUPFAM" id="SSF52058">
    <property type="entry name" value="L domain-like"/>
    <property type="match status" value="1"/>
</dbReference>
<feature type="region of interest" description="Disordered" evidence="8">
    <location>
        <begin position="3761"/>
        <end position="3806"/>
    </location>
</feature>
<feature type="compositionally biased region" description="Pro residues" evidence="8">
    <location>
        <begin position="1073"/>
        <end position="1083"/>
    </location>
</feature>
<dbReference type="PANTHER" id="PTHR10552">
    <property type="entry name" value="U2 SMALL NUCLEAR RIBONUCLEOPROTEIN A"/>
    <property type="match status" value="1"/>
</dbReference>
<feature type="compositionally biased region" description="Low complexity" evidence="8">
    <location>
        <begin position="571"/>
        <end position="580"/>
    </location>
</feature>
<protein>
    <submittedName>
        <fullName evidence="9">Uncharacterized protein</fullName>
    </submittedName>
</protein>
<keyword evidence="4" id="KW-0677">Repeat</keyword>
<feature type="compositionally biased region" description="Basic and acidic residues" evidence="8">
    <location>
        <begin position="1709"/>
        <end position="1737"/>
    </location>
</feature>
<dbReference type="OrthoDB" id="548339at2759"/>
<feature type="region of interest" description="Disordered" evidence="8">
    <location>
        <begin position="864"/>
        <end position="914"/>
    </location>
</feature>
<evidence type="ECO:0000256" key="5">
    <source>
        <dbReference type="ARBA" id="ARBA00023242"/>
    </source>
</evidence>
<feature type="compositionally biased region" description="Low complexity" evidence="8">
    <location>
        <begin position="4119"/>
        <end position="4134"/>
    </location>
</feature>
<dbReference type="GO" id="GO:0030620">
    <property type="term" value="F:U2 snRNA binding"/>
    <property type="evidence" value="ECO:0007669"/>
    <property type="project" value="InterPro"/>
</dbReference>
<feature type="coiled-coil region" evidence="7">
    <location>
        <begin position="2397"/>
        <end position="2476"/>
    </location>
</feature>
<evidence type="ECO:0000256" key="7">
    <source>
        <dbReference type="SAM" id="Coils"/>
    </source>
</evidence>
<feature type="compositionally biased region" description="Low complexity" evidence="8">
    <location>
        <begin position="1738"/>
        <end position="1760"/>
    </location>
</feature>
<comment type="subcellular location">
    <subcellularLocation>
        <location evidence="2">Cytoplasm</location>
        <location evidence="2">Cytoskeleton</location>
        <location evidence="2">Cilium axoneme</location>
    </subcellularLocation>
    <subcellularLocation>
        <location evidence="1">Nucleus</location>
    </subcellularLocation>
</comment>
<dbReference type="PANTHER" id="PTHR10552:SF6">
    <property type="entry name" value="U2 SMALL NUCLEAR RIBONUCLEOPROTEIN A"/>
    <property type="match status" value="1"/>
</dbReference>
<evidence type="ECO:0000256" key="3">
    <source>
        <dbReference type="ARBA" id="ARBA00022614"/>
    </source>
</evidence>
<dbReference type="Gene3D" id="3.80.10.10">
    <property type="entry name" value="Ribonuclease Inhibitor"/>
    <property type="match status" value="1"/>
</dbReference>
<dbReference type="RefSeq" id="XP_002957446.1">
    <property type="nucleotide sequence ID" value="XM_002957400.1"/>
</dbReference>
<dbReference type="GO" id="GO:0005634">
    <property type="term" value="C:nucleus"/>
    <property type="evidence" value="ECO:0007669"/>
    <property type="project" value="UniProtKB-SubCell"/>
</dbReference>
<feature type="region of interest" description="Disordered" evidence="8">
    <location>
        <begin position="1001"/>
        <end position="1021"/>
    </location>
</feature>
<feature type="compositionally biased region" description="Low complexity" evidence="8">
    <location>
        <begin position="31"/>
        <end position="51"/>
    </location>
</feature>
<feature type="compositionally biased region" description="Polar residues" evidence="8">
    <location>
        <begin position="3986"/>
        <end position="4003"/>
    </location>
</feature>
<dbReference type="STRING" id="3068.D8UFH0"/>
<evidence type="ECO:0000256" key="1">
    <source>
        <dbReference type="ARBA" id="ARBA00004123"/>
    </source>
</evidence>
<feature type="compositionally biased region" description="Low complexity" evidence="8">
    <location>
        <begin position="504"/>
        <end position="525"/>
    </location>
</feature>
<name>D8UFH0_VOLCA</name>
<feature type="region of interest" description="Disordered" evidence="8">
    <location>
        <begin position="1955"/>
        <end position="1990"/>
    </location>
</feature>
<feature type="compositionally biased region" description="Polar residues" evidence="8">
    <location>
        <begin position="1851"/>
        <end position="1860"/>
    </location>
</feature>
<reference evidence="9 10" key="1">
    <citation type="journal article" date="2010" name="Science">
        <title>Genomic analysis of organismal complexity in the multicellular green alga Volvox carteri.</title>
        <authorList>
            <person name="Prochnik S.E."/>
            <person name="Umen J."/>
            <person name="Nedelcu A.M."/>
            <person name="Hallmann A."/>
            <person name="Miller S.M."/>
            <person name="Nishii I."/>
            <person name="Ferris P."/>
            <person name="Kuo A."/>
            <person name="Mitros T."/>
            <person name="Fritz-Laylin L.K."/>
            <person name="Hellsten U."/>
            <person name="Chapman J."/>
            <person name="Simakov O."/>
            <person name="Rensing S.A."/>
            <person name="Terry A."/>
            <person name="Pangilinan J."/>
            <person name="Kapitonov V."/>
            <person name="Jurka J."/>
            <person name="Salamov A."/>
            <person name="Shapiro H."/>
            <person name="Schmutz J."/>
            <person name="Grimwood J."/>
            <person name="Lindquist E."/>
            <person name="Lucas S."/>
            <person name="Grigoriev I.V."/>
            <person name="Schmitt R."/>
            <person name="Kirk D."/>
            <person name="Rokhsar D.S."/>
        </authorList>
    </citation>
    <scope>NUCLEOTIDE SEQUENCE [LARGE SCALE GENOMIC DNA]</scope>
    <source>
        <strain evidence="10">f. Nagariensis / Eve</strain>
    </source>
</reference>
<feature type="coiled-coil region" evidence="7">
    <location>
        <begin position="2790"/>
        <end position="2945"/>
    </location>
</feature>
<dbReference type="GO" id="GO:0000398">
    <property type="term" value="P:mRNA splicing, via spliceosome"/>
    <property type="evidence" value="ECO:0007669"/>
    <property type="project" value="InterPro"/>
</dbReference>
<feature type="region of interest" description="Disordered" evidence="8">
    <location>
        <begin position="1623"/>
        <end position="1781"/>
    </location>
</feature>
<comment type="similarity">
    <text evidence="6">Belongs to the U2 small nuclear ribonucleoprotein A family.</text>
</comment>
<proteinExistence type="inferred from homology"/>
<dbReference type="EMBL" id="GL378394">
    <property type="protein sequence ID" value="EFJ41501.1"/>
    <property type="molecule type" value="Genomic_DNA"/>
</dbReference>
<feature type="region of interest" description="Disordered" evidence="8">
    <location>
        <begin position="3655"/>
        <end position="3722"/>
    </location>
</feature>
<evidence type="ECO:0000256" key="6">
    <source>
        <dbReference type="ARBA" id="ARBA00024196"/>
    </source>
</evidence>
<keyword evidence="10" id="KW-1185">Reference proteome</keyword>
<keyword evidence="7" id="KW-0175">Coiled coil</keyword>
<evidence type="ECO:0000313" key="9">
    <source>
        <dbReference type="EMBL" id="EFJ41501.1"/>
    </source>
</evidence>
<feature type="region of interest" description="Disordered" evidence="8">
    <location>
        <begin position="1128"/>
        <end position="1367"/>
    </location>
</feature>
<sequence>MVTRTSICSSRQRQQQADDLYQATAMRSSRLKQLAQRQQQTQLPQPTSAPARRTSRQQVRLSAVLQQAPHLYDRQRLSAVERFIDRIDALPARYTEAQVVFLSKNSLTSVAGLEQFRQLRVLGLADNLLADPEQLEMLASACPGLEALSLEGNPIAYVPYYRSRVLLALPGLKSLDGRPITEEERAGAPAAVAAEEATMAVLLRNACEVHKMASVVQKAQLHMELLHVMHSKGAVMRRVEALGDAATATVGRSLSRLVDMWDYEALLTAEERRKIRGALLREVGRMYRQLRAQQPVASRALPTWEEAFAQVMTAQQQTTAMLLDLMTQCQLAIDELVRTMAAPLGHRTNDAPVGADGGVGMGGSEGRDSARALLLREAEADEERHRAMRREREEVLAEFRDTALKHLRGSPVRPALRSVLKSSLKRTMQPPPKHGYEGDAESGSDNDGRHSPSHSAPPKWQSARSSPPAPEAVERLMRARRGIAPARVTASSFGSGPNARRQDQAAAQAAKNLAAPQPQQQQQQPSGRPSGVMASTDATSTSARTVGRPMSAEPVPMRHRAQQQRGGSVELASTAKAHATAGGGSGSAAGLSASSGHRRAKSVDAATLTGRSVVGDGGRTSSASSSRALLRQRRRSAPGSPNKARLFPGGYPAQCRRGTRDVIQSTAALRDGNCLLHFASHCVAGVALVLGWKSHSCPKFWQCYVMQDMVSPSSPLERPVWRPAGGKPDSGRSPTSPADFKDAAHAVERAMRELRARTQEVAGTSPERIRELAAATAAVAAATAAAGMEGAASGSPTSRSILPNRGITTSPMILGRRHHHAAAANAAPMPPYFAAVGRLPDQDVNQPAHQARRSLQDALLGTATSRPAPLHPANSMEGYGIHAPRSPRSRLRASSPGPPGLHGRVVGTSAPPVAASARIDDLKREVEESAHETARLRQIAAMASMPLPQKLGLGEDPASASAWPAQAPPWLAAPTADLAPVNGASQGGAGGRFPPDFMPPLSSHYPGQSPGPEYFWQGHSTSPAGPSAPWYPLGASWSGTAGHGLTQSPHEDLTLRPREWNTAAQNEQAASPLPQPQMPPPSLQPHRGSWSGPGPVGSMPTPYALSRTAGIEGSGAGFVDLYPAALRPVDQGQAPPPHQRQPQTMSALWGGPPPGGTGPGGGGNVVLPHDHSQKWGPGGAGATYEASSAMPGAQHQQRYPLPQTQSRDDGRWGSDGSLPQVGLPTTSPASAWPAAGGGGAAMGPLQQAQQLPQDSGHGFQGRQSVGHQAGASGTLEQPHVPRQQPTAQHRGPMQLRLQPPSFPAGPGTAPLLHGAALQGYQSPPRPPPPAPFQPQLQQPHRGLSSSSRYLDDALPPQDSRVPTWPHDAAYGTADQLANRSGLFPSPQLSEAYAAASAPPAPDGLGLQTFGRSEQVTLGDFNLMRASVDAVAPGSMQPSATGTPSYSQQADNVTRGFPFQPFASSADGVHSEQPSGVVDTPWLQGPPLLQPLQSGTIGTVATAAPSVTTVVSVVDEGPSGGGGGGGGSTRVDVQEVLGEDSTGSKDQHIHLHIHPPPVQLFLQSAPELRRSATHPVITSIPAPPPTDGIAPASSISLLVQPGSPLHEALSVGNLVYERIERIKPAGRPGSPDTLRETRSAVTGPMGVTFASLDDERDGRPSRKGGYGRSAKAGPSAGSRSNQGKRTRNAMPTHSQDAVSDGEDDGLNDTELTRDDGDDEHLRDDRYHDSDSASDDRPGADNNRGARATGRGPRPSGRQGPGDNKHRGNQENRSPDAMGRGGSLSAKVLQRQYASLERQLAEQTAINAALTGQLQQLQSLVPPAVLPQHALQQEAPRQAENANPQHDDGYGLQTDSWTSSSPRVAVPGAVGRSSDTDGSGIGSASGGVTNSPTRLRPLISSVGLSPLGTPHQGPTSPGRGSRVSPRLPVCISPVAAAGSGSSPREDDSMHSTLLLLPEGATQGSSRPTARDPDRLSPRPPGQSPRAAGRLQPIEEQLLRNRAIQEQITRLGEQLAGTAASAASLELPPELAATLAGLATSSSPLPSGSLRALEQQLVAMTLEKEAVERLLVQEQAEVRMLQQELGVMAQVTAALEDTQAQLQEARLAVAHQQQELQERDQQLAASRQREVQLMEELAAEQKRVASQVVAIASYFEQQFEETRAAIVAELQDQVMAMPAGRGGFQLSSVSQPRYSLQAYTDSQPEYIRTDIKSPMPDLCSELPSQLSQGDTLSVSQTAQALDEQLSSRTASGGRTDLGSQLAGSLSAHLLGTRRSVQHSDDAAAPTDNLAPDAAFATLPEALRLELEAQVASARASLASQVAEALREDILHQLETRHSAPVHTSSSGHSRLQDAFEAEHAAQLAVMRADHTMQMEIMRARHAAQVEELLAERVVQPGAIREEYAAQLEHVRAEHAKQLEELHARHAAQVEELLAERAREPEALRAEHAAKVIAMRAEHSRQMEALRAEHMDQLEELMVERSRQPAALRAEHAAKLAALRAEHTGQMEALRSEHAARMEVLLAERATQPEAMRAEHASQLAALRAEHAKQMEILRSEHAKEVGVLLAERAALPEALRAEHAAQLEGIRSEHAARLGALRADHATQMETMRASHAAQLGALLAERVIQPDAFKAEHAVELAALRADHAKQMEAMRAEHGKQMEELAEERAMQQRDTLRTEHAAQLASLHAEHTKQMEAMRAELTSQIETLLAERKTVSQVLRDEHAMQLEAIRAGHASQLTAQNAEHAKQLEMLRAEHAKQMQRLLLEHAAQPEVIRAGYSTQAAALRAEHAMQMEALRAEHAAVLADKERLRAVAAAAHEQQLQELRTGHQKRVEDLAAQTRERLQRQEAEQRAAMAAVMEDHQAQLARHTRRLDELLARHKQQLDELADANRRQLEEVRRQGEKLLAEGRSAAERGGAEAAAAHEKAVAELAGRLRSAEAARASAEAARREGEAARAALQTQLDEVLTQLGKERTVGSELRGRNQALEVAEIEIRRRMQGLLAPQELGWRREMEAEKLGSRFLLRRVLGHWATNARLSRRHSHQVAVIVELRRRRVCRQALHHWRTTVLRTKVLRALLRANEVSLMRRALVSLKAQTLHHRRKARAISIAVSHWSVRQLSRCLEAWRQLHRMHARAAAYSDPAAVRAAITHHSSLALRAVLGAWHQHVYQTQMPKTQRRRRAAHVYRRRLLRKAMACFAQQAERRALKCSQLARSTRRHRFSVLNRAFSCWMRYLDSTRRKRSLLSMADLQYGHAVVQRWRRAAARRRALRLGLAALQASGGIRRLRTFWGRWRAFILRRRQAVLALRLASEHHRGALMWRCVSAWLHLAKQSAARQLHIKGMREYQRMMQAALRWQRLVATGRRQQAVVDRAVRMYRHRVLAATQRAVLRHWRAAVDDRRGLLRSAAVSFVHAYLSIWRRKVLIAWHLVASRAAGERGIEEALELRRALERNEGAMRQVSARLEAVGAESAELLEQLKEAQSEVLVLRQQLSESEKRLGEAMEALATAERELEAQGAGLATRADKIASLEAERDMLLDRVNTLRQQVSSGEVSVASLQEQASSLQRTLAAAQGTVKELNLKMQQQAAHYEEQLLAARDEASLARREAGSLAATASRLEQQATDSEAQLRAMRTGHEALVASLRQELRARDVHIMALNQQQQQHRDAAALSRPATSVARPPNAVFSPRPLGADPRSRSGGGGFASARGAEREHHPRRSSAGGHDVGYLGHMGVGHMGVGGVDAAAVVAEESSLLDGWEMARDGGGRQRPLFEPSMLCPSTTAAGGTSARHESRPWSSAGERTSRRAASAAGALLRNTSLLHARPPAAPPVALPQHPTSAAMAAEGVWSDSPRFAIASEALAGAAAAECSAAAVAAEAAAIEPSAPVLAAQHSVQLPAESSALEWPQPQGSHPAGAIRAEYHDDGNGDELPPPGQHRGASGAFRRLQAAEAALLATEEEFQRRRSQILNLGPATLAADAATASSGVGGCLQSQRSLSPRLPSGSQDRVTADGHGSGRVLGPSQLRAPHRSVPGTSEANGRGREEWPGEAEDAAAGHPGAGRSLRHSTSDLPDRPGGSLQGIGERLATLPLRQGAAWERELQPQHAPVPPMRRHTSTDPGVVNAGSGSTPAGAAAGDNDGGVLQAQLQQQVDLNNLTAGIVGTLSNLREALRSQSRAPTPPPLPLPPPQRAAQQLAPSLGTATAQAGSGGGCAAAAAAGLSTAGAVAASAAPRTAAAHQATITAPSLHSSAAGSVAASEAGMRSCAASGNGSVAGDDEIEMTLRDLLRAAVPLPPPLQATTARQLQQQASQQHEVAPSMAPQQHQQQQQVLPTEGASGDTARVTDAAELLSRSLASLLSAAADAAAASGSNSGGCAAPSLDSRTSGASSLLTWLPASAPGEGDLDLGPYAQPAALRSNAAAVVVPTRGRGGGSFAEPPAAALASGMLPVLQRVVAAPERGHELYTRIGSHVASVLEELTGPASGGKSSSSAPAGVPLVLTSLRKVVGMVPEEDGCSTFHADAY</sequence>
<dbReference type="eggNOG" id="ENOG502S3V5">
    <property type="taxonomic scope" value="Eukaryota"/>
</dbReference>
<feature type="compositionally biased region" description="Low complexity" evidence="8">
    <location>
        <begin position="4295"/>
        <end position="4307"/>
    </location>
</feature>
<dbReference type="KEGG" id="vcn:VOLCADRAFT_98490"/>
<feature type="compositionally biased region" description="Pro residues" evidence="8">
    <location>
        <begin position="1323"/>
        <end position="1332"/>
    </location>
</feature>
<feature type="coiled-coil region" evidence="7">
    <location>
        <begin position="2643"/>
        <end position="2708"/>
    </location>
</feature>
<gene>
    <name evidence="9" type="ORF">VOLCADRAFT_98490</name>
</gene>
<dbReference type="InterPro" id="IPR032675">
    <property type="entry name" value="LRR_dom_sf"/>
</dbReference>
<feature type="compositionally biased region" description="Low complexity" evidence="8">
    <location>
        <begin position="534"/>
        <end position="543"/>
    </location>
</feature>
<dbReference type="GO" id="GO:0005930">
    <property type="term" value="C:axoneme"/>
    <property type="evidence" value="ECO:0007669"/>
    <property type="project" value="UniProtKB-SubCell"/>
</dbReference>
<feature type="region of interest" description="Disordered" evidence="8">
    <location>
        <begin position="4295"/>
        <end position="4335"/>
    </location>
</feature>
<feature type="region of interest" description="Disordered" evidence="8">
    <location>
        <begin position="487"/>
        <end position="651"/>
    </location>
</feature>
<feature type="coiled-coil region" evidence="7">
    <location>
        <begin position="3461"/>
        <end position="3604"/>
    </location>
</feature>
<feature type="region of interest" description="Disordered" evidence="8">
    <location>
        <begin position="1064"/>
        <end position="1103"/>
    </location>
</feature>
<organism evidence="10">
    <name type="scientific">Volvox carteri f. nagariensis</name>
    <dbReference type="NCBI Taxonomy" id="3068"/>
    <lineage>
        <taxon>Eukaryota</taxon>
        <taxon>Viridiplantae</taxon>
        <taxon>Chlorophyta</taxon>
        <taxon>core chlorophytes</taxon>
        <taxon>Chlorophyceae</taxon>
        <taxon>CS clade</taxon>
        <taxon>Chlamydomonadales</taxon>
        <taxon>Volvocaceae</taxon>
        <taxon>Volvox</taxon>
    </lineage>
</organism>
<accession>D8UFH0</accession>
<feature type="compositionally biased region" description="Basic and acidic residues" evidence="8">
    <location>
        <begin position="1761"/>
        <end position="1772"/>
    </location>
</feature>
<evidence type="ECO:0000256" key="8">
    <source>
        <dbReference type="SAM" id="MobiDB-lite"/>
    </source>
</evidence>
<feature type="coiled-coil region" evidence="7">
    <location>
        <begin position="2047"/>
        <end position="2119"/>
    </location>
</feature>
<dbReference type="Proteomes" id="UP000001058">
    <property type="component" value="Unassembled WGS sequence"/>
</dbReference>
<feature type="region of interest" description="Disordered" evidence="8">
    <location>
        <begin position="3899"/>
        <end position="3935"/>
    </location>
</feature>
<keyword evidence="5" id="KW-0539">Nucleus</keyword>
<dbReference type="InterPro" id="IPR044640">
    <property type="entry name" value="RU2A"/>
</dbReference>
<feature type="compositionally biased region" description="Polar residues" evidence="8">
    <location>
        <begin position="1687"/>
        <end position="1696"/>
    </location>
</feature>
<dbReference type="CDD" id="cd22249">
    <property type="entry name" value="UDM1_RNF168_RNF169-like"/>
    <property type="match status" value="1"/>
</dbReference>
<evidence type="ECO:0000256" key="2">
    <source>
        <dbReference type="ARBA" id="ARBA00004430"/>
    </source>
</evidence>
<evidence type="ECO:0000313" key="10">
    <source>
        <dbReference type="Proteomes" id="UP000001058"/>
    </source>
</evidence>
<feature type="region of interest" description="Disordered" evidence="8">
    <location>
        <begin position="4098"/>
        <end position="4134"/>
    </location>
</feature>
<dbReference type="GeneID" id="9626853"/>
<keyword evidence="3" id="KW-0433">Leucine-rich repeat</keyword>
<feature type="coiled-coil region" evidence="7">
    <location>
        <begin position="1784"/>
        <end position="1811"/>
    </location>
</feature>
<feature type="region of interest" description="Disordered" evidence="8">
    <location>
        <begin position="3981"/>
        <end position="4076"/>
    </location>
</feature>